<keyword evidence="8 13" id="KW-0472">Membrane</keyword>
<dbReference type="OrthoDB" id="10031141at2759"/>
<keyword evidence="9 12" id="KW-1015">Disulfide bond</keyword>
<dbReference type="GO" id="GO:0009897">
    <property type="term" value="C:external side of plasma membrane"/>
    <property type="evidence" value="ECO:0007669"/>
    <property type="project" value="TreeGrafter"/>
</dbReference>
<dbReference type="PANTHER" id="PTHR46838">
    <property type="entry name" value="TUMOR NECROSIS FACTOR RECEPTOR SUPERFAMILY MEMBER 14"/>
    <property type="match status" value="1"/>
</dbReference>
<dbReference type="GO" id="GO:0050829">
    <property type="term" value="P:defense response to Gram-negative bacterium"/>
    <property type="evidence" value="ECO:0007669"/>
    <property type="project" value="TreeGrafter"/>
</dbReference>
<keyword evidence="11" id="KW-0325">Glycoprotein</keyword>
<dbReference type="GO" id="GO:2000406">
    <property type="term" value="P:positive regulation of T cell migration"/>
    <property type="evidence" value="ECO:0007669"/>
    <property type="project" value="TreeGrafter"/>
</dbReference>
<keyword evidence="2" id="KW-0597">Phosphoprotein</keyword>
<evidence type="ECO:0000256" key="4">
    <source>
        <dbReference type="ARBA" id="ARBA00022692"/>
    </source>
</evidence>
<protein>
    <submittedName>
        <fullName evidence="17">Tumor necrosis factor receptor superfamily member 14</fullName>
    </submittedName>
</protein>
<dbReference type="SUPFAM" id="SSF57586">
    <property type="entry name" value="TNF receptor-like"/>
    <property type="match status" value="2"/>
</dbReference>
<dbReference type="KEGG" id="csyr:103267574"/>
<keyword evidence="10 17" id="KW-0675">Receptor</keyword>
<evidence type="ECO:0000313" key="17">
    <source>
        <dbReference type="RefSeq" id="XP_021571784.1"/>
    </source>
</evidence>
<feature type="domain" description="TNFR-Cys" evidence="15">
    <location>
        <begin position="54"/>
        <end position="96"/>
    </location>
</feature>
<dbReference type="InterPro" id="IPR001368">
    <property type="entry name" value="TNFR/NGFR_Cys_rich_reg"/>
</dbReference>
<evidence type="ECO:0000259" key="15">
    <source>
        <dbReference type="PROSITE" id="PS50050"/>
    </source>
</evidence>
<keyword evidence="16" id="KW-1185">Reference proteome</keyword>
<reference evidence="17" key="1">
    <citation type="submission" date="2025-08" db="UniProtKB">
        <authorList>
            <consortium name="RefSeq"/>
        </authorList>
    </citation>
    <scope>IDENTIFICATION</scope>
</reference>
<dbReference type="FunFam" id="2.10.50.10:FF:000007">
    <property type="entry name" value="TNF receptor superfamily member 14"/>
    <property type="match status" value="1"/>
</dbReference>
<dbReference type="InterPro" id="IPR034031">
    <property type="entry name" value="TNFRSF14/UL144_N"/>
</dbReference>
<evidence type="ECO:0000256" key="6">
    <source>
        <dbReference type="ARBA" id="ARBA00022737"/>
    </source>
</evidence>
<feature type="signal peptide" evidence="14">
    <location>
        <begin position="1"/>
        <end position="15"/>
    </location>
</feature>
<dbReference type="InterPro" id="IPR022332">
    <property type="entry name" value="TNFR_14"/>
</dbReference>
<dbReference type="FunFam" id="2.10.50.10:FF:000009">
    <property type="entry name" value="Tumor necrosis factor receptor superfamily member 14"/>
    <property type="match status" value="1"/>
</dbReference>
<dbReference type="CDD" id="cd10582">
    <property type="entry name" value="TNFRSF14"/>
    <property type="match status" value="1"/>
</dbReference>
<evidence type="ECO:0000256" key="10">
    <source>
        <dbReference type="ARBA" id="ARBA00023170"/>
    </source>
</evidence>
<feature type="disulfide bond" evidence="12">
    <location>
        <begin position="55"/>
        <end position="70"/>
    </location>
</feature>
<keyword evidence="5 14" id="KW-0732">Signal</keyword>
<dbReference type="Proteomes" id="UP000189704">
    <property type="component" value="Unplaced"/>
</dbReference>
<dbReference type="GO" id="GO:0046642">
    <property type="term" value="P:negative regulation of alpha-beta T cell proliferation"/>
    <property type="evidence" value="ECO:0007669"/>
    <property type="project" value="TreeGrafter"/>
</dbReference>
<evidence type="ECO:0000256" key="14">
    <source>
        <dbReference type="SAM" id="SignalP"/>
    </source>
</evidence>
<feature type="repeat" description="TNFR-Cys" evidence="12">
    <location>
        <begin position="54"/>
        <end position="96"/>
    </location>
</feature>
<comment type="caution">
    <text evidence="12">Lacks conserved residue(s) required for the propagation of feature annotation.</text>
</comment>
<evidence type="ECO:0000256" key="9">
    <source>
        <dbReference type="ARBA" id="ARBA00023157"/>
    </source>
</evidence>
<dbReference type="AlphaFoldDB" id="A0A3Q0E6I7"/>
<keyword evidence="7 13" id="KW-1133">Transmembrane helix</keyword>
<dbReference type="PROSITE" id="PS00652">
    <property type="entry name" value="TNFR_NGFR_1"/>
    <property type="match status" value="1"/>
</dbReference>
<keyword evidence="6" id="KW-0677">Repeat</keyword>
<evidence type="ECO:0000256" key="5">
    <source>
        <dbReference type="ARBA" id="ARBA00022729"/>
    </source>
</evidence>
<dbReference type="RefSeq" id="XP_021571784.1">
    <property type="nucleotide sequence ID" value="XM_021716109.1"/>
</dbReference>
<dbReference type="CTD" id="8764"/>
<dbReference type="PROSITE" id="PS50050">
    <property type="entry name" value="TNFR_NGFR_2"/>
    <property type="match status" value="1"/>
</dbReference>
<evidence type="ECO:0000256" key="2">
    <source>
        <dbReference type="ARBA" id="ARBA00022553"/>
    </source>
</evidence>
<feature type="chain" id="PRO_5018111427" evidence="14">
    <location>
        <begin position="16"/>
        <end position="209"/>
    </location>
</feature>
<dbReference type="GO" id="GO:0002720">
    <property type="term" value="P:positive regulation of cytokine production involved in immune response"/>
    <property type="evidence" value="ECO:0007669"/>
    <property type="project" value="TreeGrafter"/>
</dbReference>
<dbReference type="STRING" id="1868482.ENSTSYP00000020217"/>
<evidence type="ECO:0000256" key="11">
    <source>
        <dbReference type="ARBA" id="ARBA00023180"/>
    </source>
</evidence>
<proteinExistence type="predicted"/>
<dbReference type="Pfam" id="PF00020">
    <property type="entry name" value="TNFR_c6"/>
    <property type="match status" value="1"/>
</dbReference>
<evidence type="ECO:0000256" key="3">
    <source>
        <dbReference type="ARBA" id="ARBA00022581"/>
    </source>
</evidence>
<evidence type="ECO:0000256" key="7">
    <source>
        <dbReference type="ARBA" id="ARBA00022989"/>
    </source>
</evidence>
<evidence type="ECO:0000256" key="8">
    <source>
        <dbReference type="ARBA" id="ARBA00023136"/>
    </source>
</evidence>
<keyword evidence="4 13" id="KW-0812">Transmembrane</keyword>
<name>A0A3Q0E6I7_CARSF</name>
<keyword evidence="3" id="KW-0945">Host-virus interaction</keyword>
<evidence type="ECO:0000256" key="12">
    <source>
        <dbReference type="PROSITE-ProRule" id="PRU00206"/>
    </source>
</evidence>
<dbReference type="GeneID" id="103267574"/>
<organism evidence="16 17">
    <name type="scientific">Carlito syrichta</name>
    <name type="common">Philippine tarsier</name>
    <name type="synonym">Tarsius syrichta</name>
    <dbReference type="NCBI Taxonomy" id="1868482"/>
    <lineage>
        <taxon>Eukaryota</taxon>
        <taxon>Metazoa</taxon>
        <taxon>Chordata</taxon>
        <taxon>Craniata</taxon>
        <taxon>Vertebrata</taxon>
        <taxon>Euteleostomi</taxon>
        <taxon>Mammalia</taxon>
        <taxon>Eutheria</taxon>
        <taxon>Euarchontoglires</taxon>
        <taxon>Primates</taxon>
        <taxon>Haplorrhini</taxon>
        <taxon>Tarsiiformes</taxon>
        <taxon>Tarsiidae</taxon>
        <taxon>Carlito</taxon>
    </lineage>
</organism>
<feature type="transmembrane region" description="Helical" evidence="13">
    <location>
        <begin position="149"/>
        <end position="171"/>
    </location>
</feature>
<gene>
    <name evidence="17" type="primary">TNFRSF14</name>
</gene>
<sequence>VLCLFLLGSPHPTLALPSCKEEEYPSGNGCCPKCSPGFHVKQACGELTGTVCVPCILGTFITHHNGLSKCLPCRVCDLDMGLVASRNCSTTENTVCGCRPGHFCDLEDEGQCAVCRPHATSTPGPGTVGGRCSGPMTAGGPGPSGELPAWLITIIAVVSILAPVIIVYTLWKRMASQGDMVVETTSVQQKRCKAEDEAVVLEALQARPA</sequence>
<evidence type="ECO:0000256" key="13">
    <source>
        <dbReference type="SAM" id="Phobius"/>
    </source>
</evidence>
<evidence type="ECO:0000313" key="16">
    <source>
        <dbReference type="Proteomes" id="UP000189704"/>
    </source>
</evidence>
<feature type="non-terminal residue" evidence="17">
    <location>
        <position position="1"/>
    </location>
</feature>
<comment type="subcellular location">
    <subcellularLocation>
        <location evidence="1">Membrane</location>
        <topology evidence="1">Single-pass type I membrane protein</topology>
    </subcellularLocation>
</comment>
<dbReference type="GO" id="GO:0050830">
    <property type="term" value="P:defense response to Gram-positive bacterium"/>
    <property type="evidence" value="ECO:0007669"/>
    <property type="project" value="TreeGrafter"/>
</dbReference>
<evidence type="ECO:0000256" key="1">
    <source>
        <dbReference type="ARBA" id="ARBA00004479"/>
    </source>
</evidence>
<dbReference type="Gene3D" id="2.10.50.10">
    <property type="entry name" value="Tumor Necrosis Factor Receptor, subunit A, domain 2"/>
    <property type="match status" value="2"/>
</dbReference>
<feature type="non-terminal residue" evidence="17">
    <location>
        <position position="209"/>
    </location>
</feature>
<accession>A0A3Q0E6I7</accession>
<dbReference type="SMART" id="SM00208">
    <property type="entry name" value="TNFR"/>
    <property type="match status" value="3"/>
</dbReference>
<dbReference type="PANTHER" id="PTHR46838:SF1">
    <property type="entry name" value="TUMOR NECROSIS FACTOR RECEPTOR SUPERFAMILY MEMBER 14"/>
    <property type="match status" value="1"/>
</dbReference>
<dbReference type="PRINTS" id="PR01965">
    <property type="entry name" value="TNFACTORR14"/>
</dbReference>